<keyword evidence="3" id="KW-0808">Transferase</keyword>
<evidence type="ECO:0000256" key="6">
    <source>
        <dbReference type="SAM" id="Phobius"/>
    </source>
</evidence>
<dbReference type="EMBL" id="CM001217">
    <property type="protein sequence ID" value="KEH39775.1"/>
    <property type="molecule type" value="Genomic_DNA"/>
</dbReference>
<gene>
    <name evidence="8" type="primary">25481884</name>
    <name evidence="7" type="ordered locus">MTR_1g009960</name>
</gene>
<dbReference type="Proteomes" id="UP000002051">
    <property type="component" value="Unassembled WGS sequence"/>
</dbReference>
<dbReference type="GO" id="GO:0016757">
    <property type="term" value="F:glycosyltransferase activity"/>
    <property type="evidence" value="ECO:0007669"/>
    <property type="project" value="UniProtKB-KW"/>
</dbReference>
<evidence type="ECO:0000256" key="2">
    <source>
        <dbReference type="ARBA" id="ARBA00022676"/>
    </source>
</evidence>
<dbReference type="EnsemblPlants" id="KEH39775">
    <property type="protein sequence ID" value="KEH39775"/>
    <property type="gene ID" value="MTR_1g009960"/>
</dbReference>
<reference evidence="7 9" key="2">
    <citation type="journal article" date="2014" name="BMC Genomics">
        <title>An improved genome release (version Mt4.0) for the model legume Medicago truncatula.</title>
        <authorList>
            <person name="Tang H."/>
            <person name="Krishnakumar V."/>
            <person name="Bidwell S."/>
            <person name="Rosen B."/>
            <person name="Chan A."/>
            <person name="Zhou S."/>
            <person name="Gentzbittel L."/>
            <person name="Childs K.L."/>
            <person name="Yandell M."/>
            <person name="Gundlach H."/>
            <person name="Mayer K.F."/>
            <person name="Schwartz D.C."/>
            <person name="Town C.D."/>
        </authorList>
    </citation>
    <scope>GENOME REANNOTATION</scope>
    <source>
        <strain evidence="7">A17</strain>
        <strain evidence="8 9">cv. Jemalong A17</strain>
    </source>
</reference>
<keyword evidence="6" id="KW-0812">Transmembrane</keyword>
<name>A0A072VNQ8_MEDTR</name>
<evidence type="ECO:0000313" key="9">
    <source>
        <dbReference type="Proteomes" id="UP000002051"/>
    </source>
</evidence>
<dbReference type="PANTHER" id="PTHR31042:SF149">
    <property type="entry name" value="CORE-2_I-BRANCHING ENZYME"/>
    <property type="match status" value="1"/>
</dbReference>
<keyword evidence="6" id="KW-1133">Transmembrane helix</keyword>
<evidence type="ECO:0000256" key="4">
    <source>
        <dbReference type="ARBA" id="ARBA00023136"/>
    </source>
</evidence>
<reference evidence="7 9" key="1">
    <citation type="journal article" date="2011" name="Nature">
        <title>The Medicago genome provides insight into the evolution of rhizobial symbioses.</title>
        <authorList>
            <person name="Young N.D."/>
            <person name="Debelle F."/>
            <person name="Oldroyd G.E."/>
            <person name="Geurts R."/>
            <person name="Cannon S.B."/>
            <person name="Udvardi M.K."/>
            <person name="Benedito V.A."/>
            <person name="Mayer K.F."/>
            <person name="Gouzy J."/>
            <person name="Schoof H."/>
            <person name="Van de Peer Y."/>
            <person name="Proost S."/>
            <person name="Cook D.R."/>
            <person name="Meyers B.C."/>
            <person name="Spannagl M."/>
            <person name="Cheung F."/>
            <person name="De Mita S."/>
            <person name="Krishnakumar V."/>
            <person name="Gundlach H."/>
            <person name="Zhou S."/>
            <person name="Mudge J."/>
            <person name="Bharti A.K."/>
            <person name="Murray J.D."/>
            <person name="Naoumkina M.A."/>
            <person name="Rosen B."/>
            <person name="Silverstein K.A."/>
            <person name="Tang H."/>
            <person name="Rombauts S."/>
            <person name="Zhao P.X."/>
            <person name="Zhou P."/>
            <person name="Barbe V."/>
            <person name="Bardou P."/>
            <person name="Bechner M."/>
            <person name="Bellec A."/>
            <person name="Berger A."/>
            <person name="Berges H."/>
            <person name="Bidwell S."/>
            <person name="Bisseling T."/>
            <person name="Choisne N."/>
            <person name="Couloux A."/>
            <person name="Denny R."/>
            <person name="Deshpande S."/>
            <person name="Dai X."/>
            <person name="Doyle J.J."/>
            <person name="Dudez A.M."/>
            <person name="Farmer A.D."/>
            <person name="Fouteau S."/>
            <person name="Franken C."/>
            <person name="Gibelin C."/>
            <person name="Gish J."/>
            <person name="Goldstein S."/>
            <person name="Gonzalez A.J."/>
            <person name="Green P.J."/>
            <person name="Hallab A."/>
            <person name="Hartog M."/>
            <person name="Hua A."/>
            <person name="Humphray S.J."/>
            <person name="Jeong D.H."/>
            <person name="Jing Y."/>
            <person name="Jocker A."/>
            <person name="Kenton S.M."/>
            <person name="Kim D.J."/>
            <person name="Klee K."/>
            <person name="Lai H."/>
            <person name="Lang C."/>
            <person name="Lin S."/>
            <person name="Macmil S.L."/>
            <person name="Magdelenat G."/>
            <person name="Matthews L."/>
            <person name="McCorrison J."/>
            <person name="Monaghan E.L."/>
            <person name="Mun J.H."/>
            <person name="Najar F.Z."/>
            <person name="Nicholson C."/>
            <person name="Noirot C."/>
            <person name="O'Bleness M."/>
            <person name="Paule C.R."/>
            <person name="Poulain J."/>
            <person name="Prion F."/>
            <person name="Qin B."/>
            <person name="Qu C."/>
            <person name="Retzel E.F."/>
            <person name="Riddle C."/>
            <person name="Sallet E."/>
            <person name="Samain S."/>
            <person name="Samson N."/>
            <person name="Sanders I."/>
            <person name="Saurat O."/>
            <person name="Scarpelli C."/>
            <person name="Schiex T."/>
            <person name="Segurens B."/>
            <person name="Severin A.J."/>
            <person name="Sherrier D.J."/>
            <person name="Shi R."/>
            <person name="Sims S."/>
            <person name="Singer S.R."/>
            <person name="Sinharoy S."/>
            <person name="Sterck L."/>
            <person name="Viollet A."/>
            <person name="Wang B.B."/>
            <person name="Wang K."/>
            <person name="Wang M."/>
            <person name="Wang X."/>
            <person name="Warfsmann J."/>
            <person name="Weissenbach J."/>
            <person name="White D.D."/>
            <person name="White J.D."/>
            <person name="Wiley G.B."/>
            <person name="Wincker P."/>
            <person name="Xing Y."/>
            <person name="Yang L."/>
            <person name="Yao Z."/>
            <person name="Ying F."/>
            <person name="Zhai J."/>
            <person name="Zhou L."/>
            <person name="Zuber A."/>
            <person name="Denarie J."/>
            <person name="Dixon R.A."/>
            <person name="May G.D."/>
            <person name="Schwartz D.C."/>
            <person name="Rogers J."/>
            <person name="Quetier F."/>
            <person name="Town C.D."/>
            <person name="Roe B.A."/>
        </authorList>
    </citation>
    <scope>NUCLEOTIDE SEQUENCE [LARGE SCALE GENOMIC DNA]</scope>
    <source>
        <strain evidence="7">A17</strain>
        <strain evidence="8 9">cv. Jemalong A17</strain>
    </source>
</reference>
<keyword evidence="4 6" id="KW-0472">Membrane</keyword>
<sequence length="375" mass="43566">MKKEFAWPQFTKNLLIMVGSRHRSNLKRPTWIIVLVFIVCFFLLAAYIYPPRSSASTCSLFNSQGCSVGGVGRTFNKPPPVQTREFTDKETESRVVINEILKYYAVQSTVPKVAFMFLTPGTLPFEKLWHTFFQGHEGKFSVYVHASKEKPIHVSPYFVGRDIHSEPVTWGRISMVEAERRLLANALLDPDNQHFVLLSDSCIPVRRFDFVYNYLLLTSVSFIDSYVDTGPHGNGRYVERMLPEVEKKDFRKGSQWFSMKRQHALIIMADSLYFNKFKHHCRPNMEGNRNCYSDEHYLPTFFNMLDPGGIANWSVTYVDWSEGKWHPRSFRARDITYKLMKKIAVCDTFYSLSLQMFLHSLQHSLLLHLLAGPLF</sequence>
<dbReference type="OrthoDB" id="191334at2759"/>
<feature type="transmembrane region" description="Helical" evidence="6">
    <location>
        <begin position="30"/>
        <end position="49"/>
    </location>
</feature>
<evidence type="ECO:0000256" key="3">
    <source>
        <dbReference type="ARBA" id="ARBA00022679"/>
    </source>
</evidence>
<dbReference type="Pfam" id="PF02485">
    <property type="entry name" value="Branch"/>
    <property type="match status" value="1"/>
</dbReference>
<evidence type="ECO:0000313" key="8">
    <source>
        <dbReference type="EnsemblPlants" id="KEH39775"/>
    </source>
</evidence>
<evidence type="ECO:0000256" key="1">
    <source>
        <dbReference type="ARBA" id="ARBA00004606"/>
    </source>
</evidence>
<keyword evidence="5" id="KW-0325">Glycoprotein</keyword>
<dbReference type="InterPro" id="IPR044174">
    <property type="entry name" value="BC10-like"/>
</dbReference>
<dbReference type="PANTHER" id="PTHR31042">
    <property type="entry name" value="CORE-2/I-BRANCHING BETA-1,6-N-ACETYLGLUCOSAMINYLTRANSFERASE FAMILY PROTEIN-RELATED"/>
    <property type="match status" value="1"/>
</dbReference>
<keyword evidence="2" id="KW-0328">Glycosyltransferase</keyword>
<proteinExistence type="predicted"/>
<comment type="subcellular location">
    <subcellularLocation>
        <location evidence="1">Membrane</location>
        <topology evidence="1">Single-pass type II membrane protein</topology>
    </subcellularLocation>
</comment>
<evidence type="ECO:0000256" key="5">
    <source>
        <dbReference type="ARBA" id="ARBA00023180"/>
    </source>
</evidence>
<accession>A0A072VNQ8</accession>
<dbReference type="GO" id="GO:0016020">
    <property type="term" value="C:membrane"/>
    <property type="evidence" value="ECO:0007669"/>
    <property type="project" value="UniProtKB-SubCell"/>
</dbReference>
<organism evidence="7 9">
    <name type="scientific">Medicago truncatula</name>
    <name type="common">Barrel medic</name>
    <name type="synonym">Medicago tribuloides</name>
    <dbReference type="NCBI Taxonomy" id="3880"/>
    <lineage>
        <taxon>Eukaryota</taxon>
        <taxon>Viridiplantae</taxon>
        <taxon>Streptophyta</taxon>
        <taxon>Embryophyta</taxon>
        <taxon>Tracheophyta</taxon>
        <taxon>Spermatophyta</taxon>
        <taxon>Magnoliopsida</taxon>
        <taxon>eudicotyledons</taxon>
        <taxon>Gunneridae</taxon>
        <taxon>Pentapetalae</taxon>
        <taxon>rosids</taxon>
        <taxon>fabids</taxon>
        <taxon>Fabales</taxon>
        <taxon>Fabaceae</taxon>
        <taxon>Papilionoideae</taxon>
        <taxon>50 kb inversion clade</taxon>
        <taxon>NPAAA clade</taxon>
        <taxon>Hologalegina</taxon>
        <taxon>IRL clade</taxon>
        <taxon>Trifolieae</taxon>
        <taxon>Medicago</taxon>
    </lineage>
</organism>
<evidence type="ECO:0000313" key="7">
    <source>
        <dbReference type="EMBL" id="KEH39775.1"/>
    </source>
</evidence>
<dbReference type="InterPro" id="IPR003406">
    <property type="entry name" value="Glyco_trans_14"/>
</dbReference>
<keyword evidence="9" id="KW-1185">Reference proteome</keyword>
<protein>
    <submittedName>
        <fullName evidence="7">Core-2/I-branching enzyme</fullName>
    </submittedName>
</protein>
<dbReference type="AlphaFoldDB" id="A0A072VNQ8"/>
<reference evidence="8" key="3">
    <citation type="submission" date="2015-04" db="UniProtKB">
        <authorList>
            <consortium name="EnsemblPlants"/>
        </authorList>
    </citation>
    <scope>IDENTIFICATION</scope>
    <source>
        <strain evidence="8">cv. Jemalong A17</strain>
    </source>
</reference>